<keyword evidence="3 5" id="KW-0808">Transferase</keyword>
<reference evidence="8 9" key="2">
    <citation type="journal article" date="2013" name="Genome Announc.">
        <title>Draft Genome Sequence of Methylobacterium mesophilicum Strain SR1.6/6, Isolated from Citrus sinensis.</title>
        <authorList>
            <person name="Marinho Almeida D."/>
            <person name="Dini-Andreote F."/>
            <person name="Camargo Neves A.A."/>
            <person name="Juca Ramos R.T."/>
            <person name="Andreote F.D."/>
            <person name="Carneiro A.R."/>
            <person name="Oliveira de Souza Lima A."/>
            <person name="Caracciolo Gomes de Sa P.H."/>
            <person name="Ribeiro Barbosa M.S."/>
            <person name="Araujo W.L."/>
            <person name="Silva A."/>
        </authorList>
    </citation>
    <scope>NUCLEOTIDE SEQUENCE [LARGE SCALE GENOMIC DNA]</scope>
    <source>
        <strain evidence="8 9">SR1.6/6</strain>
    </source>
</reference>
<evidence type="ECO:0000313" key="9">
    <source>
        <dbReference type="Proteomes" id="UP000012488"/>
    </source>
</evidence>
<dbReference type="KEGG" id="mmes:MMSR116_09015"/>
<sequence length="288" mass="32392">MTELEFDFLRSFLKQRSGLALTAEKRYLVESRLTPVCRRFSLASLGELIGVLKLGQNGAIERAVVEAMTTNETFFFRDRIPFDLFRDTLLPELMVRNASRRRLRIWCAAASTGQEPYSLAMLLQEAAPRLAGWQIEIVATDLSTEVIEKAKLGLYSHFEVQRGLPVQWLIKFFTQVGEQWQIAQSLRSMVDYRQLNLLHTFTSLGQFDVIYCRNVLIYFDAPTKSDILARLSAQLAPEGALLLGAAETVIGLTDRLCPHPKHRGLYGHAVPAARSAEVLPPLRVAASV</sequence>
<dbReference type="SUPFAM" id="SSF53335">
    <property type="entry name" value="S-adenosyl-L-methionine-dependent methyltransferases"/>
    <property type="match status" value="1"/>
</dbReference>
<comment type="function">
    <text evidence="5">Methylation of the membrane-bound methyl-accepting chemotaxis proteins (MCP) to form gamma-glutamyl methyl ester residues in MCP.</text>
</comment>
<dbReference type="InterPro" id="IPR029063">
    <property type="entry name" value="SAM-dependent_MTases_sf"/>
</dbReference>
<dbReference type="PIRSF" id="PIRSF000410">
    <property type="entry name" value="CheR"/>
    <property type="match status" value="1"/>
</dbReference>
<dbReference type="GO" id="GO:0032259">
    <property type="term" value="P:methylation"/>
    <property type="evidence" value="ECO:0007669"/>
    <property type="project" value="UniProtKB-KW"/>
</dbReference>
<dbReference type="PROSITE" id="PS50123">
    <property type="entry name" value="CHER"/>
    <property type="match status" value="1"/>
</dbReference>
<dbReference type="Pfam" id="PF03705">
    <property type="entry name" value="CheR_N"/>
    <property type="match status" value="1"/>
</dbReference>
<dbReference type="PANTHER" id="PTHR24422">
    <property type="entry name" value="CHEMOTAXIS PROTEIN METHYLTRANSFERASE"/>
    <property type="match status" value="1"/>
</dbReference>
<dbReference type="EMBL" id="CP043538">
    <property type="protein sequence ID" value="QGY02004.1"/>
    <property type="molecule type" value="Genomic_DNA"/>
</dbReference>
<dbReference type="InterPro" id="IPR000780">
    <property type="entry name" value="CheR_MeTrfase"/>
</dbReference>
<reference evidence="8 9" key="1">
    <citation type="journal article" date="2012" name="Genet. Mol. Biol.">
        <title>Analysis of 16S rRNA and mxaF genes revealing insights into Methylobacterium niche-specific plant association.</title>
        <authorList>
            <person name="Dourado M.N."/>
            <person name="Andreote F.D."/>
            <person name="Dini-Andreote F."/>
            <person name="Conti R."/>
            <person name="Araujo J.M."/>
            <person name="Araujo W.L."/>
        </authorList>
    </citation>
    <scope>NUCLEOTIDE SEQUENCE [LARGE SCALE GENOMIC DNA]</scope>
    <source>
        <strain evidence="8 9">SR1.6/6</strain>
    </source>
</reference>
<dbReference type="PRINTS" id="PR00996">
    <property type="entry name" value="CHERMTFRASE"/>
</dbReference>
<dbReference type="InterPro" id="IPR026024">
    <property type="entry name" value="Chemotaxis_MeTrfase_CheR"/>
</dbReference>
<dbReference type="PANTHER" id="PTHR24422:SF21">
    <property type="entry name" value="CHEMOTAXIS PROTEIN METHYLTRANSFERASE 1"/>
    <property type="match status" value="1"/>
</dbReference>
<evidence type="ECO:0000259" key="7">
    <source>
        <dbReference type="PROSITE" id="PS50123"/>
    </source>
</evidence>
<dbReference type="Gene3D" id="3.40.50.150">
    <property type="entry name" value="Vaccinia Virus protein VP39"/>
    <property type="match status" value="1"/>
</dbReference>
<evidence type="ECO:0000256" key="5">
    <source>
        <dbReference type="PIRNR" id="PIRNR000410"/>
    </source>
</evidence>
<dbReference type="AlphaFoldDB" id="A0A6B9FLG7"/>
<organism evidence="8 9">
    <name type="scientific">Methylobacterium mesophilicum SR1.6/6</name>
    <dbReference type="NCBI Taxonomy" id="908290"/>
    <lineage>
        <taxon>Bacteria</taxon>
        <taxon>Pseudomonadati</taxon>
        <taxon>Pseudomonadota</taxon>
        <taxon>Alphaproteobacteria</taxon>
        <taxon>Hyphomicrobiales</taxon>
        <taxon>Methylobacteriaceae</taxon>
        <taxon>Methylobacterium</taxon>
    </lineage>
</organism>
<dbReference type="SMART" id="SM00138">
    <property type="entry name" value="MeTrc"/>
    <property type="match status" value="1"/>
</dbReference>
<feature type="domain" description="CheR-type methyltransferase" evidence="7">
    <location>
        <begin position="1"/>
        <end position="273"/>
    </location>
</feature>
<keyword evidence="2 5" id="KW-0489">Methyltransferase</keyword>
<dbReference type="Proteomes" id="UP000012488">
    <property type="component" value="Chromosome"/>
</dbReference>
<name>A0A6B9FLG7_9HYPH</name>
<evidence type="ECO:0000313" key="8">
    <source>
        <dbReference type="EMBL" id="QGY02004.1"/>
    </source>
</evidence>
<evidence type="ECO:0000256" key="4">
    <source>
        <dbReference type="ARBA" id="ARBA00022691"/>
    </source>
</evidence>
<dbReference type="InterPro" id="IPR036804">
    <property type="entry name" value="CheR_N_sf"/>
</dbReference>
<feature type="binding site" evidence="6">
    <location>
        <position position="71"/>
    </location>
    <ligand>
        <name>S-adenosyl-L-methionine</name>
        <dbReference type="ChEBI" id="CHEBI:59789"/>
    </ligand>
</feature>
<evidence type="ECO:0000256" key="1">
    <source>
        <dbReference type="ARBA" id="ARBA00001541"/>
    </source>
</evidence>
<dbReference type="RefSeq" id="WP_010684775.1">
    <property type="nucleotide sequence ID" value="NZ_CP043538.1"/>
</dbReference>
<dbReference type="EC" id="2.1.1.80" evidence="5"/>
<protein>
    <recommendedName>
        <fullName evidence="5">Chemotaxis protein methyltransferase</fullName>
        <ecNumber evidence="5">2.1.1.80</ecNumber>
    </recommendedName>
</protein>
<evidence type="ECO:0000256" key="2">
    <source>
        <dbReference type="ARBA" id="ARBA00022603"/>
    </source>
</evidence>
<proteinExistence type="predicted"/>
<feature type="binding site" evidence="6">
    <location>
        <position position="73"/>
    </location>
    <ligand>
        <name>S-adenosyl-L-methionine</name>
        <dbReference type="ChEBI" id="CHEBI:59789"/>
    </ligand>
</feature>
<evidence type="ECO:0000256" key="3">
    <source>
        <dbReference type="ARBA" id="ARBA00022679"/>
    </source>
</evidence>
<gene>
    <name evidence="8" type="ORF">MMSR116_09015</name>
</gene>
<evidence type="ECO:0000256" key="6">
    <source>
        <dbReference type="PIRSR" id="PIRSR000410-1"/>
    </source>
</evidence>
<feature type="binding site" evidence="6">
    <location>
        <begin position="196"/>
        <end position="197"/>
    </location>
    <ligand>
        <name>S-adenosyl-L-methionine</name>
        <dbReference type="ChEBI" id="CHEBI:59789"/>
    </ligand>
</feature>
<dbReference type="InterPro" id="IPR050903">
    <property type="entry name" value="Bact_Chemotaxis_MeTrfase"/>
</dbReference>
<feature type="binding site" evidence="6">
    <location>
        <position position="77"/>
    </location>
    <ligand>
        <name>S-adenosyl-L-methionine</name>
        <dbReference type="ChEBI" id="CHEBI:59789"/>
    </ligand>
</feature>
<dbReference type="Gene3D" id="1.10.155.10">
    <property type="entry name" value="Chemotaxis receptor methyltransferase CheR, N-terminal domain"/>
    <property type="match status" value="1"/>
</dbReference>
<dbReference type="SUPFAM" id="SSF47757">
    <property type="entry name" value="Chemotaxis receptor methyltransferase CheR, N-terminal domain"/>
    <property type="match status" value="1"/>
</dbReference>
<accession>A0A6B9FLG7</accession>
<dbReference type="InterPro" id="IPR022641">
    <property type="entry name" value="CheR_N"/>
</dbReference>
<comment type="catalytic activity">
    <reaction evidence="1 5">
        <text>L-glutamyl-[protein] + S-adenosyl-L-methionine = [protein]-L-glutamate 5-O-methyl ester + S-adenosyl-L-homocysteine</text>
        <dbReference type="Rhea" id="RHEA:24452"/>
        <dbReference type="Rhea" id="RHEA-COMP:10208"/>
        <dbReference type="Rhea" id="RHEA-COMP:10311"/>
        <dbReference type="ChEBI" id="CHEBI:29973"/>
        <dbReference type="ChEBI" id="CHEBI:57856"/>
        <dbReference type="ChEBI" id="CHEBI:59789"/>
        <dbReference type="ChEBI" id="CHEBI:82795"/>
        <dbReference type="EC" id="2.1.1.80"/>
    </reaction>
</comment>
<dbReference type="GO" id="GO:0008983">
    <property type="term" value="F:protein-glutamate O-methyltransferase activity"/>
    <property type="evidence" value="ECO:0007669"/>
    <property type="project" value="UniProtKB-EC"/>
</dbReference>
<feature type="binding site" evidence="6">
    <location>
        <position position="115"/>
    </location>
    <ligand>
        <name>S-adenosyl-L-methionine</name>
        <dbReference type="ChEBI" id="CHEBI:59789"/>
    </ligand>
</feature>
<dbReference type="Pfam" id="PF01739">
    <property type="entry name" value="CheR"/>
    <property type="match status" value="1"/>
</dbReference>
<feature type="binding site" evidence="6">
    <location>
        <begin position="213"/>
        <end position="214"/>
    </location>
    <ligand>
        <name>S-adenosyl-L-methionine</name>
        <dbReference type="ChEBI" id="CHEBI:59789"/>
    </ligand>
</feature>
<dbReference type="InterPro" id="IPR022642">
    <property type="entry name" value="CheR_C"/>
</dbReference>
<dbReference type="OrthoDB" id="9816309at2"/>
<keyword evidence="4 5" id="KW-0949">S-adenosyl-L-methionine</keyword>
<feature type="binding site" evidence="6">
    <location>
        <position position="141"/>
    </location>
    <ligand>
        <name>S-adenosyl-L-methionine</name>
        <dbReference type="ChEBI" id="CHEBI:59789"/>
    </ligand>
</feature>